<organism evidence="7 8">
    <name type="scientific">Psychracetigena formicireducens</name>
    <dbReference type="NCBI Taxonomy" id="2986056"/>
    <lineage>
        <taxon>Bacteria</taxon>
        <taxon>Bacillati</taxon>
        <taxon>Candidatus Lithacetigenota</taxon>
        <taxon>Candidatus Psychracetigena</taxon>
    </lineage>
</organism>
<protein>
    <submittedName>
        <fullName evidence="7">High-affinity branched-chain amino acid transport ATP-binding protein LivF</fullName>
    </submittedName>
</protein>
<comment type="similarity">
    <text evidence="1">Belongs to the ABC transporter superfamily.</text>
</comment>
<keyword evidence="2" id="KW-0813">Transport</keyword>
<dbReference type="AlphaFoldDB" id="A0A9E2BHR9"/>
<dbReference type="GO" id="GO:0015658">
    <property type="term" value="F:branched-chain amino acid transmembrane transporter activity"/>
    <property type="evidence" value="ECO:0007669"/>
    <property type="project" value="TreeGrafter"/>
</dbReference>
<dbReference type="GO" id="GO:0015807">
    <property type="term" value="P:L-amino acid transport"/>
    <property type="evidence" value="ECO:0007669"/>
    <property type="project" value="TreeGrafter"/>
</dbReference>
<dbReference type="InterPro" id="IPR017871">
    <property type="entry name" value="ABC_transporter-like_CS"/>
</dbReference>
<evidence type="ECO:0000313" key="8">
    <source>
        <dbReference type="Proteomes" id="UP000811545"/>
    </source>
</evidence>
<dbReference type="PANTHER" id="PTHR43820:SF4">
    <property type="entry name" value="HIGH-AFFINITY BRANCHED-CHAIN AMINO ACID TRANSPORT ATP-BINDING PROTEIN LIVF"/>
    <property type="match status" value="1"/>
</dbReference>
<evidence type="ECO:0000259" key="6">
    <source>
        <dbReference type="PROSITE" id="PS50893"/>
    </source>
</evidence>
<evidence type="ECO:0000256" key="2">
    <source>
        <dbReference type="ARBA" id="ARBA00022448"/>
    </source>
</evidence>
<reference evidence="7 8" key="1">
    <citation type="journal article" date="2021" name="bioRxiv">
        <title>Unique metabolic strategies in Hadean analogues reveal hints for primordial physiology.</title>
        <authorList>
            <person name="Nobu M.K."/>
            <person name="Nakai R."/>
            <person name="Tamazawa S."/>
            <person name="Mori H."/>
            <person name="Toyoda A."/>
            <person name="Ijiri A."/>
            <person name="Suzuki S."/>
            <person name="Kurokawa K."/>
            <person name="Kamagata Y."/>
            <person name="Tamaki H."/>
        </authorList>
    </citation>
    <scope>NUCLEOTIDE SEQUENCE [LARGE SCALE GENOMIC DNA]</scope>
    <source>
        <strain evidence="7">BS525</strain>
    </source>
</reference>
<dbReference type="InterPro" id="IPR027417">
    <property type="entry name" value="P-loop_NTPase"/>
</dbReference>
<gene>
    <name evidence="7" type="primary">livF</name>
    <name evidence="7" type="ORF">DDT42_00667</name>
</gene>
<evidence type="ECO:0000313" key="7">
    <source>
        <dbReference type="EMBL" id="MBT9144816.1"/>
    </source>
</evidence>
<keyword evidence="4 7" id="KW-0067">ATP-binding</keyword>
<dbReference type="Gene3D" id="3.40.50.300">
    <property type="entry name" value="P-loop containing nucleotide triphosphate hydrolases"/>
    <property type="match status" value="1"/>
</dbReference>
<keyword evidence="5" id="KW-0029">Amino-acid transport</keyword>
<proteinExistence type="inferred from homology"/>
<feature type="domain" description="ABC transporter" evidence="6">
    <location>
        <begin position="2"/>
        <end position="233"/>
    </location>
</feature>
<dbReference type="PANTHER" id="PTHR43820">
    <property type="entry name" value="HIGH-AFFINITY BRANCHED-CHAIN AMINO ACID TRANSPORT ATP-BINDING PROTEIN LIVF"/>
    <property type="match status" value="1"/>
</dbReference>
<dbReference type="Proteomes" id="UP000811545">
    <property type="component" value="Unassembled WGS sequence"/>
</dbReference>
<evidence type="ECO:0000256" key="5">
    <source>
        <dbReference type="ARBA" id="ARBA00022970"/>
    </source>
</evidence>
<dbReference type="SMART" id="SM00382">
    <property type="entry name" value="AAA"/>
    <property type="match status" value="1"/>
</dbReference>
<dbReference type="GO" id="GO:0005524">
    <property type="term" value="F:ATP binding"/>
    <property type="evidence" value="ECO:0007669"/>
    <property type="project" value="UniProtKB-KW"/>
</dbReference>
<dbReference type="PROSITE" id="PS00211">
    <property type="entry name" value="ABC_TRANSPORTER_1"/>
    <property type="match status" value="1"/>
</dbReference>
<dbReference type="InterPro" id="IPR003439">
    <property type="entry name" value="ABC_transporter-like_ATP-bd"/>
</dbReference>
<dbReference type="EMBL" id="QLTW01000024">
    <property type="protein sequence ID" value="MBT9144816.1"/>
    <property type="molecule type" value="Genomic_DNA"/>
</dbReference>
<evidence type="ECO:0000256" key="3">
    <source>
        <dbReference type="ARBA" id="ARBA00022741"/>
    </source>
</evidence>
<evidence type="ECO:0000256" key="1">
    <source>
        <dbReference type="ARBA" id="ARBA00005417"/>
    </source>
</evidence>
<dbReference type="InterPro" id="IPR003593">
    <property type="entry name" value="AAA+_ATPase"/>
</dbReference>
<sequence>MLKIEALVSGYAHLEILHSINLKVEKGEIVSVLGSNGAGKSTLLRTISGILKPWKGTITFEGKLLNDLDPIQIVKHGVVQVPEGRHIFPGLTVKENLLLAGYKFGKIELSERYDSVYTMFPVLKEREKQLGGTLSGGEQQMLALARGLMPKPTLLLLDEPSLGLAPKLVTLIFKTLERFRDEGLTILLVEQNAKRALEISNRAYILATGYLALEGNSSDLISDQNVKRLYLGR</sequence>
<dbReference type="SUPFAM" id="SSF52540">
    <property type="entry name" value="P-loop containing nucleoside triphosphate hydrolases"/>
    <property type="match status" value="1"/>
</dbReference>
<dbReference type="PROSITE" id="PS50893">
    <property type="entry name" value="ABC_TRANSPORTER_2"/>
    <property type="match status" value="1"/>
</dbReference>
<dbReference type="GO" id="GO:0016887">
    <property type="term" value="F:ATP hydrolysis activity"/>
    <property type="evidence" value="ECO:0007669"/>
    <property type="project" value="InterPro"/>
</dbReference>
<comment type="caution">
    <text evidence="7">The sequence shown here is derived from an EMBL/GenBank/DDBJ whole genome shotgun (WGS) entry which is preliminary data.</text>
</comment>
<evidence type="ECO:0000256" key="4">
    <source>
        <dbReference type="ARBA" id="ARBA00022840"/>
    </source>
</evidence>
<accession>A0A9E2BHR9</accession>
<keyword evidence="3" id="KW-0547">Nucleotide-binding</keyword>
<name>A0A9E2BHR9_PSYF1</name>
<dbReference type="CDD" id="cd03224">
    <property type="entry name" value="ABC_TM1139_LivF_branched"/>
    <property type="match status" value="1"/>
</dbReference>
<dbReference type="Pfam" id="PF00005">
    <property type="entry name" value="ABC_tran"/>
    <property type="match status" value="1"/>
</dbReference>
<dbReference type="InterPro" id="IPR052156">
    <property type="entry name" value="BCAA_Transport_ATP-bd_LivF"/>
</dbReference>